<evidence type="ECO:0000313" key="2">
    <source>
        <dbReference type="Proteomes" id="UP000679725"/>
    </source>
</evidence>
<name>A0ABM8UNQ1_9BACT</name>
<dbReference type="Proteomes" id="UP000679725">
    <property type="component" value="Unassembled WGS sequence"/>
</dbReference>
<dbReference type="InterPro" id="IPR008969">
    <property type="entry name" value="CarboxyPept-like_regulatory"/>
</dbReference>
<reference evidence="1 2" key="1">
    <citation type="submission" date="2021-04" db="EMBL/GenBank/DDBJ databases">
        <authorList>
            <person name="Rodrigo-Torres L."/>
            <person name="Arahal R. D."/>
            <person name="Lucena T."/>
        </authorList>
    </citation>
    <scope>NUCLEOTIDE SEQUENCE [LARGE SCALE GENOMIC DNA]</scope>
    <source>
        <strain evidence="1 2">CECT 9623</strain>
    </source>
</reference>
<proteinExistence type="predicted"/>
<evidence type="ECO:0000313" key="1">
    <source>
        <dbReference type="EMBL" id="CAG5069094.1"/>
    </source>
</evidence>
<evidence type="ECO:0008006" key="3">
    <source>
        <dbReference type="Google" id="ProtNLM"/>
    </source>
</evidence>
<keyword evidence="2" id="KW-1185">Reference proteome</keyword>
<dbReference type="Gene3D" id="2.60.40.1120">
    <property type="entry name" value="Carboxypeptidase-like, regulatory domain"/>
    <property type="match status" value="1"/>
</dbReference>
<dbReference type="EMBL" id="CAJRAU010000002">
    <property type="protein sequence ID" value="CAG5069094.1"/>
    <property type="molecule type" value="Genomic_DNA"/>
</dbReference>
<sequence length="288" mass="32593">MATVVTQACTSNYNHVIVSGRVRNGLTGLPLQNADVLIFCRQESGIDDMSLVEQSVRTDSAGYFVAEFNKGVKFEIAIKKKGFVPVKLSRWLDSNTIKLNISLLEIAFNSSTIASFDINECRNIQIYNRYLTKHKSTSPIPAVNLFGLDIATLCVKDDTSKCDIWLEANSNFEHPLRIISKYGVHPIYRSEVKSSLLYERCVAPTSGYKYNLTLEPEIVGFFVKCSKGNSYAKVLLEFEETTGEWDENETKIAEKGISLNYLFQPNGTTNLHYTNDSLDLDFFLRRQY</sequence>
<organism evidence="1 2">
    <name type="scientific">Dyadobacter linearis</name>
    <dbReference type="NCBI Taxonomy" id="2823330"/>
    <lineage>
        <taxon>Bacteria</taxon>
        <taxon>Pseudomonadati</taxon>
        <taxon>Bacteroidota</taxon>
        <taxon>Cytophagia</taxon>
        <taxon>Cytophagales</taxon>
        <taxon>Spirosomataceae</taxon>
        <taxon>Dyadobacter</taxon>
    </lineage>
</organism>
<protein>
    <recommendedName>
        <fullName evidence="3">Carboxypeptidase regulatory-like domain-containing protein</fullName>
    </recommendedName>
</protein>
<accession>A0ABM8UNQ1</accession>
<gene>
    <name evidence="1" type="ORF">DYBT9623_01829</name>
</gene>
<dbReference type="SUPFAM" id="SSF49464">
    <property type="entry name" value="Carboxypeptidase regulatory domain-like"/>
    <property type="match status" value="1"/>
</dbReference>
<comment type="caution">
    <text evidence="1">The sequence shown here is derived from an EMBL/GenBank/DDBJ whole genome shotgun (WGS) entry which is preliminary data.</text>
</comment>